<organism evidence="6 7">
    <name type="scientific">Phytoactinopolyspora halotolerans</name>
    <dbReference type="NCBI Taxonomy" id="1981512"/>
    <lineage>
        <taxon>Bacteria</taxon>
        <taxon>Bacillati</taxon>
        <taxon>Actinomycetota</taxon>
        <taxon>Actinomycetes</taxon>
        <taxon>Jiangellales</taxon>
        <taxon>Jiangellaceae</taxon>
        <taxon>Phytoactinopolyspora</taxon>
    </lineage>
</organism>
<evidence type="ECO:0000256" key="1">
    <source>
        <dbReference type="ARBA" id="ARBA00023015"/>
    </source>
</evidence>
<protein>
    <submittedName>
        <fullName evidence="6">IclR family transcriptional regulator</fullName>
    </submittedName>
</protein>
<dbReference type="SUPFAM" id="SSF55781">
    <property type="entry name" value="GAF domain-like"/>
    <property type="match status" value="1"/>
</dbReference>
<dbReference type="PROSITE" id="PS51078">
    <property type="entry name" value="ICLR_ED"/>
    <property type="match status" value="1"/>
</dbReference>
<comment type="caution">
    <text evidence="6">The sequence shown here is derived from an EMBL/GenBank/DDBJ whole genome shotgun (WGS) entry which is preliminary data.</text>
</comment>
<dbReference type="Pfam" id="PF09339">
    <property type="entry name" value="HTH_IclR"/>
    <property type="match status" value="1"/>
</dbReference>
<dbReference type="PANTHER" id="PTHR30136:SF35">
    <property type="entry name" value="HTH-TYPE TRANSCRIPTIONAL REGULATOR RV1719"/>
    <property type="match status" value="1"/>
</dbReference>
<gene>
    <name evidence="6" type="ORF">G1H10_00430</name>
</gene>
<keyword evidence="2" id="KW-0238">DNA-binding</keyword>
<evidence type="ECO:0000313" key="7">
    <source>
        <dbReference type="Proteomes" id="UP000475214"/>
    </source>
</evidence>
<dbReference type="Proteomes" id="UP000475214">
    <property type="component" value="Unassembled WGS sequence"/>
</dbReference>
<evidence type="ECO:0000313" key="6">
    <source>
        <dbReference type="EMBL" id="NED98631.1"/>
    </source>
</evidence>
<keyword evidence="1" id="KW-0805">Transcription regulation</keyword>
<dbReference type="Gene3D" id="1.10.10.10">
    <property type="entry name" value="Winged helix-like DNA-binding domain superfamily/Winged helix DNA-binding domain"/>
    <property type="match status" value="1"/>
</dbReference>
<evidence type="ECO:0000259" key="5">
    <source>
        <dbReference type="PROSITE" id="PS51078"/>
    </source>
</evidence>
<accession>A0A6L9S1Z3</accession>
<dbReference type="InterPro" id="IPR036388">
    <property type="entry name" value="WH-like_DNA-bd_sf"/>
</dbReference>
<evidence type="ECO:0000256" key="2">
    <source>
        <dbReference type="ARBA" id="ARBA00023125"/>
    </source>
</evidence>
<dbReference type="SMART" id="SM00346">
    <property type="entry name" value="HTH_ICLR"/>
    <property type="match status" value="1"/>
</dbReference>
<evidence type="ECO:0000256" key="3">
    <source>
        <dbReference type="ARBA" id="ARBA00023163"/>
    </source>
</evidence>
<dbReference type="InterPro" id="IPR014757">
    <property type="entry name" value="Tscrpt_reg_IclR_C"/>
</dbReference>
<dbReference type="GO" id="GO:0003700">
    <property type="term" value="F:DNA-binding transcription factor activity"/>
    <property type="evidence" value="ECO:0007669"/>
    <property type="project" value="TreeGrafter"/>
</dbReference>
<dbReference type="InterPro" id="IPR029016">
    <property type="entry name" value="GAF-like_dom_sf"/>
</dbReference>
<keyword evidence="3" id="KW-0804">Transcription</keyword>
<dbReference type="AlphaFoldDB" id="A0A6L9S1Z3"/>
<reference evidence="6 7" key="1">
    <citation type="submission" date="2020-02" db="EMBL/GenBank/DDBJ databases">
        <authorList>
            <person name="Li X.-J."/>
            <person name="Han X.-M."/>
        </authorList>
    </citation>
    <scope>NUCLEOTIDE SEQUENCE [LARGE SCALE GENOMIC DNA]</scope>
    <source>
        <strain evidence="6 7">CCTCC AB 2017055</strain>
    </source>
</reference>
<dbReference type="PANTHER" id="PTHR30136">
    <property type="entry name" value="HELIX-TURN-HELIX TRANSCRIPTIONAL REGULATOR, ICLR FAMILY"/>
    <property type="match status" value="1"/>
</dbReference>
<dbReference type="RefSeq" id="WP_163731093.1">
    <property type="nucleotide sequence ID" value="NZ_JAAGOA010000001.1"/>
</dbReference>
<name>A0A6L9S1Z3_9ACTN</name>
<dbReference type="SUPFAM" id="SSF46785">
    <property type="entry name" value="Winged helix' DNA-binding domain"/>
    <property type="match status" value="1"/>
</dbReference>
<dbReference type="InterPro" id="IPR005471">
    <property type="entry name" value="Tscrpt_reg_IclR_N"/>
</dbReference>
<dbReference type="InterPro" id="IPR050707">
    <property type="entry name" value="HTH_MetabolicPath_Reg"/>
</dbReference>
<dbReference type="InterPro" id="IPR036390">
    <property type="entry name" value="WH_DNA-bd_sf"/>
</dbReference>
<feature type="domain" description="HTH iclR-type" evidence="4">
    <location>
        <begin position="13"/>
        <end position="74"/>
    </location>
</feature>
<dbReference type="Gene3D" id="3.30.450.40">
    <property type="match status" value="1"/>
</dbReference>
<dbReference type="GO" id="GO:0003677">
    <property type="term" value="F:DNA binding"/>
    <property type="evidence" value="ECO:0007669"/>
    <property type="project" value="UniProtKB-KW"/>
</dbReference>
<feature type="domain" description="IclR-ED" evidence="5">
    <location>
        <begin position="75"/>
        <end position="258"/>
    </location>
</feature>
<dbReference type="EMBL" id="JAAGOA010000001">
    <property type="protein sequence ID" value="NED98631.1"/>
    <property type="molecule type" value="Genomic_DNA"/>
</dbReference>
<dbReference type="GO" id="GO:0045892">
    <property type="term" value="P:negative regulation of DNA-templated transcription"/>
    <property type="evidence" value="ECO:0007669"/>
    <property type="project" value="TreeGrafter"/>
</dbReference>
<proteinExistence type="predicted"/>
<dbReference type="PROSITE" id="PS51077">
    <property type="entry name" value="HTH_ICLR"/>
    <property type="match status" value="1"/>
</dbReference>
<keyword evidence="7" id="KW-1185">Reference proteome</keyword>
<dbReference type="Pfam" id="PF01614">
    <property type="entry name" value="IclR_C"/>
    <property type="match status" value="1"/>
</dbReference>
<evidence type="ECO:0000259" key="4">
    <source>
        <dbReference type="PROSITE" id="PS51077"/>
    </source>
</evidence>
<sequence>MSPRNTSSPETTSGTLARGLTILEFVAEHGRVSVGEIAAELGISRSAAYRLVSQLRDRGFLSEQQDGGGIRLGGNAIRLGLRALGNIDLYDLAARRLRDLVAEVAETAFLAIIEGDDVVYVLQEVGPSVVTMTARPGSHRPLHCTALGKAYLAALPDSERDAVIDRLELRPVTPSTITDPERLRAELDATRQRGFAIDDRELEPEVRCVAAAVLDHSGAPAAAISVGGPTDRILAKHDAIVTAVLSTVRALSRDLGAP</sequence>